<dbReference type="RefSeq" id="WP_264773735.1">
    <property type="nucleotide sequence ID" value="NZ_JAPDOG010000048.1"/>
</dbReference>
<dbReference type="Proteomes" id="UP001207582">
    <property type="component" value="Unassembled WGS sequence"/>
</dbReference>
<evidence type="ECO:0000313" key="6">
    <source>
        <dbReference type="Proteomes" id="UP001207582"/>
    </source>
</evidence>
<dbReference type="PIRSF" id="PIRSF005539">
    <property type="entry name" value="Pept_S33_TRI_F1"/>
    <property type="match status" value="1"/>
</dbReference>
<organism evidence="5 6">
    <name type="scientific">Defluviimonas salinarum</name>
    <dbReference type="NCBI Taxonomy" id="2992147"/>
    <lineage>
        <taxon>Bacteria</taxon>
        <taxon>Pseudomonadati</taxon>
        <taxon>Pseudomonadota</taxon>
        <taxon>Alphaproteobacteria</taxon>
        <taxon>Rhodobacterales</taxon>
        <taxon>Paracoccaceae</taxon>
        <taxon>Albidovulum</taxon>
    </lineage>
</organism>
<keyword evidence="2 3" id="KW-0378">Hydrolase</keyword>
<dbReference type="Pfam" id="PF00561">
    <property type="entry name" value="Abhydrolase_1"/>
    <property type="match status" value="1"/>
</dbReference>
<feature type="domain" description="AB hydrolase-1" evidence="4">
    <location>
        <begin position="33"/>
        <end position="279"/>
    </location>
</feature>
<evidence type="ECO:0000256" key="1">
    <source>
        <dbReference type="ARBA" id="ARBA00010088"/>
    </source>
</evidence>
<reference evidence="5 6" key="1">
    <citation type="submission" date="2022-10" db="EMBL/GenBank/DDBJ databases">
        <title>Defluviimonas sp. CAU 1641 isolated from mud.</title>
        <authorList>
            <person name="Kim W."/>
        </authorList>
    </citation>
    <scope>NUCLEOTIDE SEQUENCE [LARGE SCALE GENOMIC DNA]</scope>
    <source>
        <strain evidence="5 6">CAU 1641</strain>
    </source>
</reference>
<gene>
    <name evidence="5" type="ORF">OM960_23835</name>
</gene>
<name>A0ABT3JAW1_9RHOB</name>
<protein>
    <submittedName>
        <fullName evidence="5">Proline iminopeptidase-family hydrolase</fullName>
    </submittedName>
</protein>
<proteinExistence type="inferred from homology"/>
<dbReference type="PRINTS" id="PR00793">
    <property type="entry name" value="PROAMNOPTASE"/>
</dbReference>
<dbReference type="SUPFAM" id="SSF53474">
    <property type="entry name" value="alpha/beta-Hydrolases"/>
    <property type="match status" value="1"/>
</dbReference>
<dbReference type="InterPro" id="IPR005945">
    <property type="entry name" value="Pro_imino_pep"/>
</dbReference>
<accession>A0ABT3JAW1</accession>
<sequence length="295" mass="32228">MIDYADPEVAGYCDVPGGRVWYRINGRDRPGAPLVAITGGPGLSHHYFLPLLRFAEDRPVVLYDQLDTGNADRPKDPSNWTLGRPVEELECLRAALALDRVIPVGHSWGGLVGYEYALAHPDRCAALMLWSPFLSCARWTADTRDLIAGLPDYVQRLIAACEARGAYDDPAFEHANAMFAKRHVRVVDPRPPELARAASGFATELYNAVNGPSEFSLSGVVRGYEGIERIGELGMPVLFFCGEHDEARPATMREFAGRAPQAEMAEIPGAAHFSLNENPEATLAVLGDFLARHGS</sequence>
<dbReference type="InterPro" id="IPR002410">
    <property type="entry name" value="Peptidase_S33"/>
</dbReference>
<dbReference type="GO" id="GO:0016787">
    <property type="term" value="F:hydrolase activity"/>
    <property type="evidence" value="ECO:0007669"/>
    <property type="project" value="UniProtKB-KW"/>
</dbReference>
<dbReference type="InterPro" id="IPR000073">
    <property type="entry name" value="AB_hydrolase_1"/>
</dbReference>
<comment type="similarity">
    <text evidence="1 3">Belongs to the peptidase S33 family.</text>
</comment>
<evidence type="ECO:0000313" key="5">
    <source>
        <dbReference type="EMBL" id="MCW3784554.1"/>
    </source>
</evidence>
<evidence type="ECO:0000256" key="3">
    <source>
        <dbReference type="PIRNR" id="PIRNR005539"/>
    </source>
</evidence>
<dbReference type="InterPro" id="IPR050266">
    <property type="entry name" value="AB_hydrolase_sf"/>
</dbReference>
<evidence type="ECO:0000259" key="4">
    <source>
        <dbReference type="Pfam" id="PF00561"/>
    </source>
</evidence>
<dbReference type="Gene3D" id="3.40.50.1820">
    <property type="entry name" value="alpha/beta hydrolase"/>
    <property type="match status" value="1"/>
</dbReference>
<keyword evidence="6" id="KW-1185">Reference proteome</keyword>
<dbReference type="InterPro" id="IPR029058">
    <property type="entry name" value="AB_hydrolase_fold"/>
</dbReference>
<evidence type="ECO:0000256" key="2">
    <source>
        <dbReference type="ARBA" id="ARBA00022801"/>
    </source>
</evidence>
<dbReference type="NCBIfam" id="TIGR01250">
    <property type="entry name" value="pro_imino_pep_2"/>
    <property type="match status" value="1"/>
</dbReference>
<comment type="caution">
    <text evidence="5">The sequence shown here is derived from an EMBL/GenBank/DDBJ whole genome shotgun (WGS) entry which is preliminary data.</text>
</comment>
<dbReference type="PANTHER" id="PTHR43798">
    <property type="entry name" value="MONOACYLGLYCEROL LIPASE"/>
    <property type="match status" value="1"/>
</dbReference>
<dbReference type="EMBL" id="JAPDOG010000048">
    <property type="protein sequence ID" value="MCW3784554.1"/>
    <property type="molecule type" value="Genomic_DNA"/>
</dbReference>